<dbReference type="EMBL" id="KV891478">
    <property type="protein sequence ID" value="OON23875.1"/>
    <property type="molecule type" value="Genomic_DNA"/>
</dbReference>
<gene>
    <name evidence="1" type="ORF">X801_00212</name>
</gene>
<dbReference type="InterPro" id="IPR052267">
    <property type="entry name" value="N-DRC_Component"/>
</dbReference>
<evidence type="ECO:0000313" key="1">
    <source>
        <dbReference type="EMBL" id="OON23875.1"/>
    </source>
</evidence>
<evidence type="ECO:0000313" key="2">
    <source>
        <dbReference type="Proteomes" id="UP000243686"/>
    </source>
</evidence>
<organism evidence="1 2">
    <name type="scientific">Opisthorchis viverrini</name>
    <name type="common">Southeast Asian liver fluke</name>
    <dbReference type="NCBI Taxonomy" id="6198"/>
    <lineage>
        <taxon>Eukaryota</taxon>
        <taxon>Metazoa</taxon>
        <taxon>Spiralia</taxon>
        <taxon>Lophotrochozoa</taxon>
        <taxon>Platyhelminthes</taxon>
        <taxon>Trematoda</taxon>
        <taxon>Digenea</taxon>
        <taxon>Opisthorchiida</taxon>
        <taxon>Opisthorchiata</taxon>
        <taxon>Opisthorchiidae</taxon>
        <taxon>Opisthorchis</taxon>
    </lineage>
</organism>
<accession>A0A1S8XB02</accession>
<protein>
    <submittedName>
        <fullName evidence="1">Uncharacterized protein</fullName>
    </submittedName>
</protein>
<dbReference type="AlphaFoldDB" id="A0A1S8XB02"/>
<reference evidence="1 2" key="1">
    <citation type="submission" date="2015-03" db="EMBL/GenBank/DDBJ databases">
        <title>Draft genome of the nematode, Opisthorchis viverrini.</title>
        <authorList>
            <person name="Mitreva M."/>
        </authorList>
    </citation>
    <scope>NUCLEOTIDE SEQUENCE [LARGE SCALE GENOMIC DNA]</scope>
    <source>
        <strain evidence="1">Khon Kaen</strain>
    </source>
</reference>
<dbReference type="PANTHER" id="PTHR14690:SF0">
    <property type="entry name" value="IQ MOTIF CONTAINING WITH AAA DOMAIN 1"/>
    <property type="match status" value="1"/>
</dbReference>
<proteinExistence type="predicted"/>
<name>A0A1S8XB02_OPIVI</name>
<dbReference type="Proteomes" id="UP000243686">
    <property type="component" value="Unassembled WGS sequence"/>
</dbReference>
<dbReference type="PANTHER" id="PTHR14690">
    <property type="entry name" value="IQ MOTIF CONTAINING WITH AAA DOMAIN 1"/>
    <property type="match status" value="1"/>
</dbReference>
<keyword evidence="2" id="KW-1185">Reference proteome</keyword>
<sequence length="121" mass="14417">MYIKYIQVLRSIEQCYDQFVHPQKRRLLKQLLEAIIGRLLEIKHEMVKLELSEYHYFDDILVDLKLTPNDVEIPIPKYFIFDNFRMLKDREHFLDQLLGGGEPTEGEVFNHTVCFIAATET</sequence>